<dbReference type="SUPFAM" id="SSF48097">
    <property type="entry name" value="Regulator of G-protein signaling, RGS"/>
    <property type="match status" value="1"/>
</dbReference>
<evidence type="ECO:0000313" key="9">
    <source>
        <dbReference type="Proteomes" id="UP000663846"/>
    </source>
</evidence>
<dbReference type="InterPro" id="IPR013937">
    <property type="entry name" value="Sorting_nexin_C"/>
</dbReference>
<dbReference type="Pfam" id="PF08628">
    <property type="entry name" value="Nexin_C"/>
    <property type="match status" value="1"/>
</dbReference>
<keyword evidence="2" id="KW-0175">Coiled coil</keyword>
<evidence type="ECO:0008006" key="10">
    <source>
        <dbReference type="Google" id="ProtNLM"/>
    </source>
</evidence>
<feature type="domain" description="RGS" evidence="5">
    <location>
        <begin position="509"/>
        <end position="589"/>
    </location>
</feature>
<feature type="compositionally biased region" description="Polar residues" evidence="3">
    <location>
        <begin position="383"/>
        <end position="397"/>
    </location>
</feature>
<dbReference type="AlphaFoldDB" id="A0A8H2ZZ90"/>
<sequence length="1273" mass="143131">MDALTSDTEAFEGAERFHRGAHRGPGLIITSQGRVQIVMVTWKKGYSHPLSPGGHLAFFEMISQGAHVLFYGALLVTSLPLVWRLAFSPITLVIIGPFLIVLGLLSLIFSGLIFALFVEWARPQKPSPNAIRSATRTLSFATPAAWQANLTRIQWLSQDNLPPIKECSPETSELVHEIIDLIVREFVQVWYSNLSNSPAFPNALRRTIQETLENVSARASQLDVSALVVRKILPKITAHIEKFRQSEESLRGAALERRLSVDSEELDILLAIRYVGRGKLHPAVANLSSMATRPTEDLYLRQIFDQVLPLILPESDANSRSVVVVAREIIGCSVLRPIIDMLTDPDFWNQAIDKIASAAIREQKLVTKVRHMLEKQVPKSGPSHRTSPSAPGALSTSRGRKSENINWRTDAKRFEMFLQSIKKCESLLDARRLKNDIMNEVRKTRDLLAQHASDDWINGVKTETIVSYLDRLYNAKNEAEKRIQVLSGAKTNDPQTPSTQTLVLPNKLVLRDILRDSSSLLYFMEFMERRNHRTLLVQFWLAADAFKDPLAQIDSDSDASDDEGTAPRDPNTTATLIEDTTMLYEVYFAQPQRAAELSCISPKYIATLTAFVQSEFPPTRLDENRVRRCVLHAQNQVEKAMEEDFEVFTKSELWHRAVGDMSPRIEKPQTSILILDEPENQAPTPISRASASSDSPNLIHASHSVPIVRRPMKQRPSSLASNDSNRQLSSFDILMGSTDDMDESRTPLFEDMAIERKKIDALQAALTDIIADDTATREYKPPHSPTNPPSTTRESQTTIRSSKVFPDDSEPLVEPPERADEIIPPLQVALPGDLQLARDVARLSEKIKNLQTQENMLEALMRKAELTGEEQELSLLSRSRDSLVREIRGLTFQRAHYEVQEAANRLVPERTKISVGDTATSEEDGRVVVRYLVEIQQLAMDGSFASGWGVARRYSEFYDMHTRLKDRFAEVRSLEFPGKKFVTALSNNMVDARRVGLEKYLQKLILVPSVCDSDELRAFLSRQTIPPTLTPSAPTDQGLVRTMYRSVADSIDDMFFGPSMLDVTLQRLSRRAAELTGMYAQLQDEDAIARVLGLKSRPEEALGKLQGDLMPLDGETGASSFSAPICDLLLAVFELDRKDNWLRRQAMVTILQQLLGSTIERKVRDTVRISLAESQILGYVTTFRDTLWPEGKLKPASVPRTDHEKVQTREQAHSKLSAIMPDLAANMIGRSNARRGARRMFAVMQNRRLNQHIIYTIIDEVIEALFPEVQISA</sequence>
<dbReference type="Pfam" id="PF00615">
    <property type="entry name" value="RGS"/>
    <property type="match status" value="1"/>
</dbReference>
<accession>A0A8H2ZZ90</accession>
<feature type="coiled-coil region" evidence="2">
    <location>
        <begin position="840"/>
        <end position="870"/>
    </location>
</feature>
<proteinExistence type="inferred from homology"/>
<comment type="caution">
    <text evidence="8">The sequence shown here is derived from an EMBL/GenBank/DDBJ whole genome shotgun (WGS) entry which is preliminary data.</text>
</comment>
<dbReference type="PANTHER" id="PTHR22775:SF3">
    <property type="entry name" value="SORTING NEXIN-13"/>
    <property type="match status" value="1"/>
</dbReference>
<reference evidence="8" key="1">
    <citation type="submission" date="2021-01" db="EMBL/GenBank/DDBJ databases">
        <authorList>
            <person name="Kaushik A."/>
        </authorList>
    </citation>
    <scope>NUCLEOTIDE SEQUENCE</scope>
    <source>
        <strain evidence="8">AG1-1C</strain>
    </source>
</reference>
<feature type="transmembrane region" description="Helical" evidence="4">
    <location>
        <begin position="68"/>
        <end position="86"/>
    </location>
</feature>
<keyword evidence="4" id="KW-0812">Transmembrane</keyword>
<evidence type="ECO:0000256" key="2">
    <source>
        <dbReference type="SAM" id="Coils"/>
    </source>
</evidence>
<dbReference type="InterPro" id="IPR001683">
    <property type="entry name" value="PX_dom"/>
</dbReference>
<dbReference type="InterPro" id="IPR036871">
    <property type="entry name" value="PX_dom_sf"/>
</dbReference>
<dbReference type="InterPro" id="IPR016137">
    <property type="entry name" value="RGS"/>
</dbReference>
<protein>
    <recommendedName>
        <fullName evidence="10">Sorting nexin-12</fullName>
    </recommendedName>
</protein>
<feature type="transmembrane region" description="Helical" evidence="4">
    <location>
        <begin position="92"/>
        <end position="118"/>
    </location>
</feature>
<evidence type="ECO:0000256" key="4">
    <source>
        <dbReference type="SAM" id="Phobius"/>
    </source>
</evidence>
<dbReference type="EMBL" id="CAJMWS010000207">
    <property type="protein sequence ID" value="CAE6378100.1"/>
    <property type="molecule type" value="Genomic_DNA"/>
</dbReference>
<dbReference type="Pfam" id="PF00787">
    <property type="entry name" value="PX"/>
    <property type="match status" value="1"/>
</dbReference>
<dbReference type="PROSITE" id="PS50195">
    <property type="entry name" value="PX"/>
    <property type="match status" value="1"/>
</dbReference>
<dbReference type="Proteomes" id="UP000663846">
    <property type="component" value="Unassembled WGS sequence"/>
</dbReference>
<evidence type="ECO:0000259" key="6">
    <source>
        <dbReference type="PROSITE" id="PS50195"/>
    </source>
</evidence>
<feature type="domain" description="PXA" evidence="7">
    <location>
        <begin position="168"/>
        <end position="360"/>
    </location>
</feature>
<dbReference type="Gene3D" id="3.30.1520.10">
    <property type="entry name" value="Phox-like domain"/>
    <property type="match status" value="1"/>
</dbReference>
<keyword evidence="4" id="KW-1133">Transmembrane helix</keyword>
<dbReference type="InterPro" id="IPR003114">
    <property type="entry name" value="Phox_assoc"/>
</dbReference>
<gene>
    <name evidence="8" type="ORF">RDB_LOCUS31958</name>
</gene>
<evidence type="ECO:0000259" key="5">
    <source>
        <dbReference type="PROSITE" id="PS50132"/>
    </source>
</evidence>
<evidence type="ECO:0000313" key="8">
    <source>
        <dbReference type="EMBL" id="CAE6378100.1"/>
    </source>
</evidence>
<dbReference type="SMART" id="SM00315">
    <property type="entry name" value="RGS"/>
    <property type="match status" value="1"/>
</dbReference>
<dbReference type="SMART" id="SM00313">
    <property type="entry name" value="PXA"/>
    <property type="match status" value="1"/>
</dbReference>
<dbReference type="Gene3D" id="1.10.167.10">
    <property type="entry name" value="Regulator of G-protein Signalling 4, domain 2"/>
    <property type="match status" value="1"/>
</dbReference>
<dbReference type="GO" id="GO:0035091">
    <property type="term" value="F:phosphatidylinositol binding"/>
    <property type="evidence" value="ECO:0007669"/>
    <property type="project" value="InterPro"/>
</dbReference>
<dbReference type="SMART" id="SM00312">
    <property type="entry name" value="PX"/>
    <property type="match status" value="1"/>
</dbReference>
<feature type="domain" description="PX" evidence="6">
    <location>
        <begin position="909"/>
        <end position="1027"/>
    </location>
</feature>
<feature type="compositionally biased region" description="Acidic residues" evidence="3">
    <location>
        <begin position="555"/>
        <end position="564"/>
    </location>
</feature>
<keyword evidence="4" id="KW-0472">Membrane</keyword>
<organism evidence="8 9">
    <name type="scientific">Rhizoctonia solani</name>
    <dbReference type="NCBI Taxonomy" id="456999"/>
    <lineage>
        <taxon>Eukaryota</taxon>
        <taxon>Fungi</taxon>
        <taxon>Dikarya</taxon>
        <taxon>Basidiomycota</taxon>
        <taxon>Agaricomycotina</taxon>
        <taxon>Agaricomycetes</taxon>
        <taxon>Cantharellales</taxon>
        <taxon>Ceratobasidiaceae</taxon>
        <taxon>Rhizoctonia</taxon>
    </lineage>
</organism>
<dbReference type="PROSITE" id="PS50132">
    <property type="entry name" value="RGS"/>
    <property type="match status" value="1"/>
</dbReference>
<dbReference type="Pfam" id="PF02194">
    <property type="entry name" value="PXA"/>
    <property type="match status" value="1"/>
</dbReference>
<feature type="region of interest" description="Disordered" evidence="3">
    <location>
        <begin position="374"/>
        <end position="402"/>
    </location>
</feature>
<name>A0A8H2ZZ90_9AGAM</name>
<feature type="region of interest" description="Disordered" evidence="3">
    <location>
        <begin position="553"/>
        <end position="572"/>
    </location>
</feature>
<evidence type="ECO:0000256" key="1">
    <source>
        <dbReference type="ARBA" id="ARBA00010883"/>
    </source>
</evidence>
<dbReference type="InterPro" id="IPR036305">
    <property type="entry name" value="RGS_sf"/>
</dbReference>
<dbReference type="PROSITE" id="PS51207">
    <property type="entry name" value="PXA"/>
    <property type="match status" value="1"/>
</dbReference>
<feature type="region of interest" description="Disordered" evidence="3">
    <location>
        <begin position="773"/>
        <end position="815"/>
    </location>
</feature>
<dbReference type="InterPro" id="IPR044926">
    <property type="entry name" value="RGS_subdomain_2"/>
</dbReference>
<dbReference type="SUPFAM" id="SSF64268">
    <property type="entry name" value="PX domain"/>
    <property type="match status" value="1"/>
</dbReference>
<evidence type="ECO:0000256" key="3">
    <source>
        <dbReference type="SAM" id="MobiDB-lite"/>
    </source>
</evidence>
<comment type="similarity">
    <text evidence="1">Belongs to the sorting nexin family.</text>
</comment>
<dbReference type="PANTHER" id="PTHR22775">
    <property type="entry name" value="SORTING NEXIN"/>
    <property type="match status" value="1"/>
</dbReference>
<evidence type="ECO:0000259" key="7">
    <source>
        <dbReference type="PROSITE" id="PS51207"/>
    </source>
</evidence>